<keyword evidence="2" id="KW-1185">Reference proteome</keyword>
<reference evidence="1 2" key="1">
    <citation type="submission" date="2017-04" db="EMBL/GenBank/DDBJ databases">
        <authorList>
            <person name="Afonso C.L."/>
            <person name="Miller P.J."/>
            <person name="Scott M.A."/>
            <person name="Spackman E."/>
            <person name="Goraichik I."/>
            <person name="Dimitrov K.M."/>
            <person name="Suarez D.L."/>
            <person name="Swayne D.E."/>
        </authorList>
    </citation>
    <scope>NUCLEOTIDE SEQUENCE [LARGE SCALE GENOMIC DNA]</scope>
    <source>
        <strain evidence="1 2">USBA 355</strain>
    </source>
</reference>
<dbReference type="AlphaFoldDB" id="A0A1Y6CRT9"/>
<dbReference type="STRING" id="560819.SAMN05428998_13338"/>
<evidence type="ECO:0000313" key="2">
    <source>
        <dbReference type="Proteomes" id="UP000192917"/>
    </source>
</evidence>
<dbReference type="EMBL" id="FWZX01000033">
    <property type="protein sequence ID" value="SMF74623.1"/>
    <property type="molecule type" value="Genomic_DNA"/>
</dbReference>
<evidence type="ECO:0000313" key="1">
    <source>
        <dbReference type="EMBL" id="SMF74623.1"/>
    </source>
</evidence>
<sequence length="32" mass="3892">MRNIKRKTNRLKVKRLAKLKKRLTRKVGTPRC</sequence>
<protein>
    <submittedName>
        <fullName evidence="1">Uncharacterized protein</fullName>
    </submittedName>
</protein>
<proteinExistence type="predicted"/>
<organism evidence="1 2">
    <name type="scientific">Tistlia consotensis USBA 355</name>
    <dbReference type="NCBI Taxonomy" id="560819"/>
    <lineage>
        <taxon>Bacteria</taxon>
        <taxon>Pseudomonadati</taxon>
        <taxon>Pseudomonadota</taxon>
        <taxon>Alphaproteobacteria</taxon>
        <taxon>Rhodospirillales</taxon>
        <taxon>Rhodovibrionaceae</taxon>
        <taxon>Tistlia</taxon>
    </lineage>
</organism>
<gene>
    <name evidence="1" type="ORF">SAMN05428998_13338</name>
</gene>
<dbReference type="Proteomes" id="UP000192917">
    <property type="component" value="Unassembled WGS sequence"/>
</dbReference>
<accession>A0A1Y6CRT9</accession>
<name>A0A1Y6CRT9_9PROT</name>